<dbReference type="Proteomes" id="UP000306317">
    <property type="component" value="Unassembled WGS sequence"/>
</dbReference>
<evidence type="ECO:0000313" key="2">
    <source>
        <dbReference type="EMBL" id="THD06286.1"/>
    </source>
</evidence>
<evidence type="ECO:0000313" key="3">
    <source>
        <dbReference type="Proteomes" id="UP000306317"/>
    </source>
</evidence>
<gene>
    <name evidence="2" type="ORF">B1991_13800</name>
</gene>
<sequence>MLQSSGEPLDPRTRTAMESGFGQDFSHVRVHRDSAAAESAHAVSALAYTVGHDVVFARGQYAPGTTMGRHLIAHELAHTVQQTHLPDVPVGVSDPGSALERQADHAADRVVSGRPVGALPRARVPLIARELDTRDMTASDGGIDHVTREVTPGKCALAPETRTSTSGDITASTAFLQLDLCHGSTAGQVRGEVDYGDALKQAGQAVGKLLSNAASGQGSQQALGTFADDLKQLQPGAKIRMNLQASDVFKLDLTGTGNASVAGGATGKATARAEFDTGPVNLVVEGSVAGGNQQQTSYDVTVSIEFGRRRLQAPDCRACQCTDPKISFACSHVPPKGARPPAPPPSAAKPTRYIPYFFKYAETAPTPNKAMQTLSDNGLQEAVNLLLGGYRIARIEGSASPEGPEKKERGSFKNNTVLAKARAEQGKRLLDERIKKNLDGLMIMRSEPLKQALAASYPVVGRAELFGTDASGKEVADPALMSHLRDKLAAPAEGQPDPLAQEHVIGAGLSVDAQSADQADVDAFRTGRRGDRRLSRDERLQAIYEPLRRALIVLEPPPQPPPDLRLSQKDIENVIGAPVDCTDKNKALFANVPIAKPFEGECKAPGKQGGSSK</sequence>
<proteinExistence type="predicted"/>
<accession>A0A4S3KCW4</accession>
<reference evidence="2 3" key="1">
    <citation type="submission" date="2017-02" db="EMBL/GenBank/DDBJ databases">
        <title>Whole genome sequencing of Rhodanobacter lindaniclasticus DSM 17932.</title>
        <authorList>
            <person name="Kumar S."/>
            <person name="Patil P."/>
            <person name="Patil P.B."/>
        </authorList>
    </citation>
    <scope>NUCLEOTIDE SEQUENCE [LARGE SCALE GENOMIC DNA]</scope>
    <source>
        <strain evidence="2 3">DSM 17932</strain>
    </source>
</reference>
<dbReference type="AlphaFoldDB" id="A0A4S3KCW4"/>
<dbReference type="EMBL" id="MWIO01000039">
    <property type="protein sequence ID" value="THD06286.1"/>
    <property type="molecule type" value="Genomic_DNA"/>
</dbReference>
<keyword evidence="3" id="KW-1185">Reference proteome</keyword>
<evidence type="ECO:0000259" key="1">
    <source>
        <dbReference type="Pfam" id="PF13699"/>
    </source>
</evidence>
<dbReference type="Pfam" id="PF13699">
    <property type="entry name" value="eCIS_core"/>
    <property type="match status" value="1"/>
</dbReference>
<feature type="domain" description="eCIS core" evidence="1">
    <location>
        <begin position="8"/>
        <end position="84"/>
    </location>
</feature>
<dbReference type="InterPro" id="IPR025295">
    <property type="entry name" value="eCIS_core_dom"/>
</dbReference>
<comment type="caution">
    <text evidence="2">The sequence shown here is derived from an EMBL/GenBank/DDBJ whole genome shotgun (WGS) entry which is preliminary data.</text>
</comment>
<protein>
    <recommendedName>
        <fullName evidence="1">eCIS core domain-containing protein</fullName>
    </recommendedName>
</protein>
<name>A0A4S3KCW4_9GAMM</name>
<organism evidence="2 3">
    <name type="scientific">Rhodanobacter lindaniclasticus</name>
    <dbReference type="NCBI Taxonomy" id="75310"/>
    <lineage>
        <taxon>Bacteria</taxon>
        <taxon>Pseudomonadati</taxon>
        <taxon>Pseudomonadota</taxon>
        <taxon>Gammaproteobacteria</taxon>
        <taxon>Lysobacterales</taxon>
        <taxon>Rhodanobacteraceae</taxon>
        <taxon>Rhodanobacter</taxon>
    </lineage>
</organism>